<evidence type="ECO:0000313" key="3">
    <source>
        <dbReference type="Proteomes" id="UP000183469"/>
    </source>
</evidence>
<dbReference type="CDD" id="cd05006">
    <property type="entry name" value="SIS_GmhA"/>
    <property type="match status" value="1"/>
</dbReference>
<dbReference type="PROSITE" id="PS51464">
    <property type="entry name" value="SIS"/>
    <property type="match status" value="1"/>
</dbReference>
<name>A0A1H4A9C0_SELRU</name>
<dbReference type="SUPFAM" id="SSF53697">
    <property type="entry name" value="SIS domain"/>
    <property type="match status" value="1"/>
</dbReference>
<dbReference type="GO" id="GO:0016853">
    <property type="term" value="F:isomerase activity"/>
    <property type="evidence" value="ECO:0007669"/>
    <property type="project" value="UniProtKB-KW"/>
</dbReference>
<dbReference type="InterPro" id="IPR050099">
    <property type="entry name" value="SIS_GmhA/DiaA_subfam"/>
</dbReference>
<dbReference type="GO" id="GO:1901135">
    <property type="term" value="P:carbohydrate derivative metabolic process"/>
    <property type="evidence" value="ECO:0007669"/>
    <property type="project" value="InterPro"/>
</dbReference>
<dbReference type="RefSeq" id="WP_074673390.1">
    <property type="nucleotide sequence ID" value="NZ_FNQG01000015.1"/>
</dbReference>
<dbReference type="Pfam" id="PF13580">
    <property type="entry name" value="SIS_2"/>
    <property type="match status" value="1"/>
</dbReference>
<feature type="domain" description="SIS" evidence="1">
    <location>
        <begin position="33"/>
        <end position="193"/>
    </location>
</feature>
<protein>
    <submittedName>
        <fullName evidence="2">D-sedoheptulose 7-phosphate isomerase</fullName>
    </submittedName>
</protein>
<sequence>MDFSKQIREYMDMEIETLKEIDLEEVNRAMNLLERTRAKGNRVYVFGNGGSAATAAHMEVDFNKGVSEKLEQKYSFHCLNNNLAVIMAIGNDNGYDRIFEQQLENKLCEDDVILAISGSGNSENVIKAVEYARKQGCKIIGMTGYSGGKLRALSDVSLHVPLDNMQIAEDVHLIFNHMMMYVLCGTLLKKSQA</sequence>
<dbReference type="AlphaFoldDB" id="A0A1H4A9C0"/>
<reference evidence="2 3" key="1">
    <citation type="submission" date="2016-10" db="EMBL/GenBank/DDBJ databases">
        <authorList>
            <person name="de Groot N.N."/>
        </authorList>
    </citation>
    <scope>NUCLEOTIDE SEQUENCE [LARGE SCALE GENOMIC DNA]</scope>
    <source>
        <strain evidence="2 3">DSM 2872</strain>
    </source>
</reference>
<dbReference type="OrthoDB" id="9781311at2"/>
<gene>
    <name evidence="2" type="ORF">SAMN05660648_02787</name>
</gene>
<dbReference type="PANTHER" id="PTHR30390">
    <property type="entry name" value="SEDOHEPTULOSE 7-PHOSPHATE ISOMERASE / DNAA INITIATOR-ASSOCIATING FACTOR FOR REPLICATION INITIATION"/>
    <property type="match status" value="1"/>
</dbReference>
<dbReference type="InterPro" id="IPR046348">
    <property type="entry name" value="SIS_dom_sf"/>
</dbReference>
<keyword evidence="2" id="KW-0413">Isomerase</keyword>
<dbReference type="InterPro" id="IPR035461">
    <property type="entry name" value="GmhA/DiaA"/>
</dbReference>
<evidence type="ECO:0000259" key="1">
    <source>
        <dbReference type="PROSITE" id="PS51464"/>
    </source>
</evidence>
<dbReference type="InterPro" id="IPR001347">
    <property type="entry name" value="SIS_dom"/>
</dbReference>
<evidence type="ECO:0000313" key="2">
    <source>
        <dbReference type="EMBL" id="SEA32585.1"/>
    </source>
</evidence>
<dbReference type="GO" id="GO:0097367">
    <property type="term" value="F:carbohydrate derivative binding"/>
    <property type="evidence" value="ECO:0007669"/>
    <property type="project" value="InterPro"/>
</dbReference>
<accession>A0A1H4A9C0</accession>
<proteinExistence type="predicted"/>
<organism evidence="2 3">
    <name type="scientific">Selenomonas ruminantium</name>
    <dbReference type="NCBI Taxonomy" id="971"/>
    <lineage>
        <taxon>Bacteria</taxon>
        <taxon>Bacillati</taxon>
        <taxon>Bacillota</taxon>
        <taxon>Negativicutes</taxon>
        <taxon>Selenomonadales</taxon>
        <taxon>Selenomonadaceae</taxon>
        <taxon>Selenomonas</taxon>
    </lineage>
</organism>
<dbReference type="Proteomes" id="UP000183469">
    <property type="component" value="Unassembled WGS sequence"/>
</dbReference>
<dbReference type="EMBL" id="FNQG01000015">
    <property type="protein sequence ID" value="SEA32585.1"/>
    <property type="molecule type" value="Genomic_DNA"/>
</dbReference>
<dbReference type="Gene3D" id="3.40.50.10490">
    <property type="entry name" value="Glucose-6-phosphate isomerase like protein, domain 1"/>
    <property type="match status" value="1"/>
</dbReference>
<dbReference type="PANTHER" id="PTHR30390:SF8">
    <property type="entry name" value="SUGAR ISOMERASE (SIS)"/>
    <property type="match status" value="1"/>
</dbReference>